<feature type="domain" description="STAS" evidence="3">
    <location>
        <begin position="14"/>
        <end position="102"/>
    </location>
</feature>
<dbReference type="EMBL" id="SLUB01000043">
    <property type="protein sequence ID" value="THE10624.1"/>
    <property type="molecule type" value="Genomic_DNA"/>
</dbReference>
<comment type="similarity">
    <text evidence="1 2">Belongs to the anti-sigma-factor antagonist family.</text>
</comment>
<protein>
    <recommendedName>
        <fullName evidence="2">Anti-sigma factor antagonist</fullName>
    </recommendedName>
</protein>
<dbReference type="OrthoDB" id="2468251at2"/>
<comment type="caution">
    <text evidence="4">The sequence shown here is derived from an EMBL/GenBank/DDBJ whole genome shotgun (WGS) entry which is preliminary data.</text>
</comment>
<reference evidence="4 5" key="1">
    <citation type="journal article" date="2019" name="Indoor Air">
        <title>Impacts of indoor surface finishes on bacterial viability.</title>
        <authorList>
            <person name="Hu J."/>
            <person name="Maamar S.B."/>
            <person name="Glawe A.J."/>
            <person name="Gottel N."/>
            <person name="Gilbert J.A."/>
            <person name="Hartmann E.M."/>
        </authorList>
    </citation>
    <scope>NUCLEOTIDE SEQUENCE [LARGE SCALE GENOMIC DNA]</scope>
    <source>
        <strain evidence="4 5">AF060A6</strain>
    </source>
</reference>
<evidence type="ECO:0000313" key="5">
    <source>
        <dbReference type="Proteomes" id="UP000306477"/>
    </source>
</evidence>
<proteinExistence type="inferred from homology"/>
<accession>A0A4S3PN25</accession>
<dbReference type="NCBIfam" id="TIGR00377">
    <property type="entry name" value="ant_ant_sig"/>
    <property type="match status" value="1"/>
</dbReference>
<gene>
    <name evidence="4" type="ORF">E1I69_18200</name>
</gene>
<dbReference type="Gene3D" id="3.30.750.24">
    <property type="entry name" value="STAS domain"/>
    <property type="match status" value="1"/>
</dbReference>
<dbReference type="Pfam" id="PF01740">
    <property type="entry name" value="STAS"/>
    <property type="match status" value="1"/>
</dbReference>
<dbReference type="InterPro" id="IPR002645">
    <property type="entry name" value="STAS_dom"/>
</dbReference>
<evidence type="ECO:0000256" key="1">
    <source>
        <dbReference type="ARBA" id="ARBA00009013"/>
    </source>
</evidence>
<evidence type="ECO:0000256" key="2">
    <source>
        <dbReference type="RuleBase" id="RU003749"/>
    </source>
</evidence>
<dbReference type="Proteomes" id="UP000306477">
    <property type="component" value="Unassembled WGS sequence"/>
</dbReference>
<dbReference type="InterPro" id="IPR036513">
    <property type="entry name" value="STAS_dom_sf"/>
</dbReference>
<sequence length="102" mass="11406">MRFLLIKEEETVEVKLEGDLDIDGTEVVEEEILPAIEKYSSVTLNLRDVPFVDSSGIGLLLNLVKTMEENGITIVISNVREEVMEVFNLLQIPDILGEGVFV</sequence>
<organism evidence="4 5">
    <name type="scientific">Bacillus timonensis</name>
    <dbReference type="NCBI Taxonomy" id="1033734"/>
    <lineage>
        <taxon>Bacteria</taxon>
        <taxon>Bacillati</taxon>
        <taxon>Bacillota</taxon>
        <taxon>Bacilli</taxon>
        <taxon>Bacillales</taxon>
        <taxon>Bacillaceae</taxon>
        <taxon>Bacillus</taxon>
    </lineage>
</organism>
<keyword evidence="5" id="KW-1185">Reference proteome</keyword>
<dbReference type="GO" id="GO:0043856">
    <property type="term" value="F:anti-sigma factor antagonist activity"/>
    <property type="evidence" value="ECO:0007669"/>
    <property type="project" value="InterPro"/>
</dbReference>
<dbReference type="SUPFAM" id="SSF52091">
    <property type="entry name" value="SpoIIaa-like"/>
    <property type="match status" value="1"/>
</dbReference>
<dbReference type="PANTHER" id="PTHR33495">
    <property type="entry name" value="ANTI-SIGMA FACTOR ANTAGONIST TM_1081-RELATED-RELATED"/>
    <property type="match status" value="1"/>
</dbReference>
<evidence type="ECO:0000259" key="3">
    <source>
        <dbReference type="PROSITE" id="PS50801"/>
    </source>
</evidence>
<dbReference type="PROSITE" id="PS50801">
    <property type="entry name" value="STAS"/>
    <property type="match status" value="1"/>
</dbReference>
<dbReference type="InterPro" id="IPR003658">
    <property type="entry name" value="Anti-sigma_ant"/>
</dbReference>
<dbReference type="AlphaFoldDB" id="A0A4S3PN25"/>
<dbReference type="CDD" id="cd07043">
    <property type="entry name" value="STAS_anti-anti-sigma_factors"/>
    <property type="match status" value="1"/>
</dbReference>
<name>A0A4S3PN25_9BACI</name>
<evidence type="ECO:0000313" key="4">
    <source>
        <dbReference type="EMBL" id="THE10624.1"/>
    </source>
</evidence>